<reference evidence="4" key="1">
    <citation type="submission" date="2018-06" db="EMBL/GenBank/DDBJ databases">
        <authorList>
            <person name="Zhirakovskaya E."/>
        </authorList>
    </citation>
    <scope>NUCLEOTIDE SEQUENCE</scope>
</reference>
<sequence>MALKRRLKILDCGTEAKAMENTALKLAFASTDMKHVNQHFGSAESFVIYMLDREQSKLLEVAQFGDLKQDGNEDKLITKLSVLDGCIAVYSQAIGASAVRQLKILGIQPVKVAAGSEISQLLTSVQEDLRSGSASWLQRAIAAQKPSSPGRFDEMEAEGWDE</sequence>
<keyword evidence="2" id="KW-0535">Nitrogen fixation</keyword>
<dbReference type="InterPro" id="IPR003731">
    <property type="entry name" value="Di-Nase_FeMo-co_biosynth"/>
</dbReference>
<dbReference type="Gene3D" id="3.30.420.130">
    <property type="entry name" value="Dinitrogenase iron-molybdenum cofactor biosynthesis domain"/>
    <property type="match status" value="1"/>
</dbReference>
<dbReference type="CDD" id="cd00853">
    <property type="entry name" value="NifX"/>
    <property type="match status" value="1"/>
</dbReference>
<evidence type="ECO:0000256" key="2">
    <source>
        <dbReference type="ARBA" id="ARBA00023231"/>
    </source>
</evidence>
<dbReference type="SUPFAM" id="SSF53146">
    <property type="entry name" value="Nitrogenase accessory factor-like"/>
    <property type="match status" value="1"/>
</dbReference>
<comment type="similarity">
    <text evidence="1">Belongs to the NifX/NifY family.</text>
</comment>
<dbReference type="PANTHER" id="PTHR33937">
    <property type="entry name" value="IRON-MOLYBDENUM PROTEIN-RELATED-RELATED"/>
    <property type="match status" value="1"/>
</dbReference>
<dbReference type="EMBL" id="UOFY01000045">
    <property type="protein sequence ID" value="VAX10075.1"/>
    <property type="molecule type" value="Genomic_DNA"/>
</dbReference>
<feature type="domain" description="Dinitrogenase iron-molybdenum cofactor biosynthesis" evidence="3">
    <location>
        <begin position="34"/>
        <end position="126"/>
    </location>
</feature>
<gene>
    <name evidence="4" type="ORF">MNBD_GAMMA25-1752</name>
</gene>
<proteinExistence type="inferred from homology"/>
<evidence type="ECO:0000256" key="1">
    <source>
        <dbReference type="ARBA" id="ARBA00010285"/>
    </source>
</evidence>
<evidence type="ECO:0000259" key="3">
    <source>
        <dbReference type="Pfam" id="PF02579"/>
    </source>
</evidence>
<dbReference type="InterPro" id="IPR034169">
    <property type="entry name" value="NifX-like"/>
</dbReference>
<name>A0A3B1BUQ7_9ZZZZ</name>
<accession>A0A3B1BUQ7</accession>
<dbReference type="InterPro" id="IPR036105">
    <property type="entry name" value="DiNase_FeMo-co_biosyn_sf"/>
</dbReference>
<dbReference type="Pfam" id="PF02579">
    <property type="entry name" value="Nitro_FeMo-Co"/>
    <property type="match status" value="1"/>
</dbReference>
<protein>
    <submittedName>
        <fullName evidence="4">Nitrogenase FeMo-cofactor carrier protein NifX</fullName>
    </submittedName>
</protein>
<evidence type="ECO:0000313" key="4">
    <source>
        <dbReference type="EMBL" id="VAX10075.1"/>
    </source>
</evidence>
<organism evidence="4">
    <name type="scientific">hydrothermal vent metagenome</name>
    <dbReference type="NCBI Taxonomy" id="652676"/>
    <lineage>
        <taxon>unclassified sequences</taxon>
        <taxon>metagenomes</taxon>
        <taxon>ecological metagenomes</taxon>
    </lineage>
</organism>
<dbReference type="PANTHER" id="PTHR33937:SF1">
    <property type="entry name" value="IRON-MOLIBDENUM COFACTOR PROCESSING PROTEIN"/>
    <property type="match status" value="1"/>
</dbReference>
<dbReference type="AlphaFoldDB" id="A0A3B1BUQ7"/>
<dbReference type="InterPro" id="IPR051840">
    <property type="entry name" value="NifX/NifY_domain"/>
</dbReference>